<evidence type="ECO:0000313" key="3">
    <source>
        <dbReference type="Proteomes" id="UP000034883"/>
    </source>
</evidence>
<dbReference type="InterPro" id="IPR001173">
    <property type="entry name" value="Glyco_trans_2-like"/>
</dbReference>
<dbReference type="CDD" id="cd00761">
    <property type="entry name" value="Glyco_tranf_GTA_type"/>
    <property type="match status" value="1"/>
</dbReference>
<dbReference type="AlphaFoldDB" id="A0A0F6YIK9"/>
<organism evidence="2 3">
    <name type="scientific">Sandaracinus amylolyticus</name>
    <dbReference type="NCBI Taxonomy" id="927083"/>
    <lineage>
        <taxon>Bacteria</taxon>
        <taxon>Pseudomonadati</taxon>
        <taxon>Myxococcota</taxon>
        <taxon>Polyangia</taxon>
        <taxon>Polyangiales</taxon>
        <taxon>Sandaracinaceae</taxon>
        <taxon>Sandaracinus</taxon>
    </lineage>
</organism>
<feature type="domain" description="Glycosyltransferase 2-like" evidence="1">
    <location>
        <begin position="14"/>
        <end position="180"/>
    </location>
</feature>
<evidence type="ECO:0000313" key="2">
    <source>
        <dbReference type="EMBL" id="AKF05253.1"/>
    </source>
</evidence>
<dbReference type="Gene3D" id="3.90.550.10">
    <property type="entry name" value="Spore Coat Polysaccharide Biosynthesis Protein SpsA, Chain A"/>
    <property type="match status" value="1"/>
</dbReference>
<name>A0A0F6YIK9_9BACT</name>
<dbReference type="PANTHER" id="PTHR43685">
    <property type="entry name" value="GLYCOSYLTRANSFERASE"/>
    <property type="match status" value="1"/>
</dbReference>
<dbReference type="PANTHER" id="PTHR43685:SF11">
    <property type="entry name" value="GLYCOSYLTRANSFERASE TAGX-RELATED"/>
    <property type="match status" value="1"/>
</dbReference>
<accession>A0A0F6YIK9</accession>
<dbReference type="Pfam" id="PF00535">
    <property type="entry name" value="Glycos_transf_2"/>
    <property type="match status" value="1"/>
</dbReference>
<keyword evidence="3" id="KW-1185">Reference proteome</keyword>
<dbReference type="Proteomes" id="UP000034883">
    <property type="component" value="Chromosome"/>
</dbReference>
<proteinExistence type="predicted"/>
<dbReference type="SUPFAM" id="SSF53448">
    <property type="entry name" value="Nucleotide-diphospho-sugar transferases"/>
    <property type="match status" value="1"/>
</dbReference>
<gene>
    <name evidence="2" type="ORF">DB32_002402</name>
</gene>
<sequence>MALRMHCGARMDTSVVIPTFRRNRSLQRAVRSCFEHPHARARHEIVVVDNSPDAGAHDTVRALMDESPVPLRYEHEPRAGISYARNRGVAASRGERIAFLDDDEQAEPGWLEELEHAQERHRAAAVFGAVIFVCEGEIPDGMEWALEWLTRDFDDVTGALDPRRVAYVGTGNSMFLREALGSDAPFEIALGLVGGEDTKLIRAMHERGDRLVWCREARVLEHVPPQRLELTTTLKYRFSCGQMRTYSCIARENPSLAEAAAWMLAGAMQAVGNTALAPASGVLLGRGGTNARLAAAAAGLGKVLWMEPFLMNRYKRPAA</sequence>
<dbReference type="KEGG" id="samy:DB32_002402"/>
<protein>
    <submittedName>
        <fullName evidence="2">Succinoglycan biosynthesis protein exoM</fullName>
    </submittedName>
</protein>
<dbReference type="InterPro" id="IPR029044">
    <property type="entry name" value="Nucleotide-diphossugar_trans"/>
</dbReference>
<dbReference type="STRING" id="927083.DB32_002402"/>
<evidence type="ECO:0000259" key="1">
    <source>
        <dbReference type="Pfam" id="PF00535"/>
    </source>
</evidence>
<dbReference type="InterPro" id="IPR050834">
    <property type="entry name" value="Glycosyltransf_2"/>
</dbReference>
<dbReference type="EMBL" id="CP011125">
    <property type="protein sequence ID" value="AKF05253.1"/>
    <property type="molecule type" value="Genomic_DNA"/>
</dbReference>
<reference evidence="2 3" key="1">
    <citation type="submission" date="2015-03" db="EMBL/GenBank/DDBJ databases">
        <title>Genome assembly of Sandaracinus amylolyticus DSM 53668.</title>
        <authorList>
            <person name="Sharma G."/>
            <person name="Subramanian S."/>
        </authorList>
    </citation>
    <scope>NUCLEOTIDE SEQUENCE [LARGE SCALE GENOMIC DNA]</scope>
    <source>
        <strain evidence="2 3">DSM 53668</strain>
    </source>
</reference>